<dbReference type="EMBL" id="JABAHZ010000006">
    <property type="protein sequence ID" value="NLR81516.1"/>
    <property type="molecule type" value="Genomic_DNA"/>
</dbReference>
<proteinExistence type="predicted"/>
<dbReference type="PANTHER" id="PTHR38460:SF1">
    <property type="entry name" value="TAUTOMERASE YOLI-RELATED"/>
    <property type="match status" value="1"/>
</dbReference>
<gene>
    <name evidence="1" type="ORF">HGH91_23010</name>
</gene>
<dbReference type="AlphaFoldDB" id="A0A847SUI2"/>
<keyword evidence="2" id="KW-1185">Reference proteome</keyword>
<evidence type="ECO:0000313" key="2">
    <source>
        <dbReference type="Proteomes" id="UP000552864"/>
    </source>
</evidence>
<dbReference type="Pfam" id="PF14552">
    <property type="entry name" value="Tautomerase_2"/>
    <property type="match status" value="1"/>
</dbReference>
<comment type="caution">
    <text evidence="1">The sequence shown here is derived from an EMBL/GenBank/DDBJ whole genome shotgun (WGS) entry which is preliminary data.</text>
</comment>
<dbReference type="Gene3D" id="3.30.429.10">
    <property type="entry name" value="Macrophage Migration Inhibitory Factor"/>
    <property type="match status" value="1"/>
</dbReference>
<name>A0A847SUI2_9BACT</name>
<sequence>MPFVQIYVGAHLSPANKKDISIAIHQSLMAHFLIPEKDYFQVIHVMQPEDLLYPDSYFDVPHSNNLIYIRITARSGRTVEMKQALYKSIASRIAATTPVSENDVVIILVENELPDWSFGQGVAQMVGR</sequence>
<accession>A0A847SUI2</accession>
<dbReference type="RefSeq" id="WP_168741146.1">
    <property type="nucleotide sequence ID" value="NZ_JABAHZ010000006.1"/>
</dbReference>
<reference evidence="1 2" key="1">
    <citation type="submission" date="2020-04" db="EMBL/GenBank/DDBJ databases">
        <authorList>
            <person name="Yin C."/>
        </authorList>
    </citation>
    <scope>NUCLEOTIDE SEQUENCE [LARGE SCALE GENOMIC DNA]</scope>
    <source>
        <strain evidence="1 2">Ak56</strain>
    </source>
</reference>
<organism evidence="1 2">
    <name type="scientific">Chitinophaga eiseniae</name>
    <dbReference type="NCBI Taxonomy" id="634771"/>
    <lineage>
        <taxon>Bacteria</taxon>
        <taxon>Pseudomonadati</taxon>
        <taxon>Bacteroidota</taxon>
        <taxon>Chitinophagia</taxon>
        <taxon>Chitinophagales</taxon>
        <taxon>Chitinophagaceae</taxon>
        <taxon>Chitinophaga</taxon>
    </lineage>
</organism>
<dbReference type="SUPFAM" id="SSF55331">
    <property type="entry name" value="Tautomerase/MIF"/>
    <property type="match status" value="1"/>
</dbReference>
<dbReference type="InterPro" id="IPR014347">
    <property type="entry name" value="Tautomerase/MIF_sf"/>
</dbReference>
<dbReference type="PANTHER" id="PTHR38460">
    <property type="entry name" value="TAUTOMERASE YOLI-RELATED"/>
    <property type="match status" value="1"/>
</dbReference>
<dbReference type="Proteomes" id="UP000552864">
    <property type="component" value="Unassembled WGS sequence"/>
</dbReference>
<protein>
    <submittedName>
        <fullName evidence="1">Tautomerase family protein</fullName>
    </submittedName>
</protein>
<evidence type="ECO:0000313" key="1">
    <source>
        <dbReference type="EMBL" id="NLR81516.1"/>
    </source>
</evidence>
<dbReference type="InterPro" id="IPR037479">
    <property type="entry name" value="Tauto_MSAD"/>
</dbReference>